<dbReference type="CDD" id="cd00473">
    <property type="entry name" value="bS6"/>
    <property type="match status" value="1"/>
</dbReference>
<dbReference type="Pfam" id="PF01250">
    <property type="entry name" value="Ribosomal_S6"/>
    <property type="match status" value="1"/>
</dbReference>
<dbReference type="GO" id="GO:0006412">
    <property type="term" value="P:translation"/>
    <property type="evidence" value="ECO:0007669"/>
    <property type="project" value="InterPro"/>
</dbReference>
<evidence type="ECO:0000256" key="4">
    <source>
        <dbReference type="ARBA" id="ARBA00022980"/>
    </source>
</evidence>
<dbReference type="HAMAP" id="MF_00360">
    <property type="entry name" value="Ribosomal_bS6"/>
    <property type="match status" value="1"/>
</dbReference>
<dbReference type="EMBL" id="VSSQ01000135">
    <property type="protein sequence ID" value="MPL80266.1"/>
    <property type="molecule type" value="Genomic_DNA"/>
</dbReference>
<evidence type="ECO:0000313" key="6">
    <source>
        <dbReference type="EMBL" id="MPL80266.1"/>
    </source>
</evidence>
<keyword evidence="5" id="KW-0687">Ribonucleoprotein</keyword>
<comment type="caution">
    <text evidence="6">The sequence shown here is derived from an EMBL/GenBank/DDBJ whole genome shotgun (WGS) entry which is preliminary data.</text>
</comment>
<reference evidence="6" key="1">
    <citation type="submission" date="2019-08" db="EMBL/GenBank/DDBJ databases">
        <authorList>
            <person name="Kucharzyk K."/>
            <person name="Murdoch R.W."/>
            <person name="Higgins S."/>
            <person name="Loffler F."/>
        </authorList>
    </citation>
    <scope>NUCLEOTIDE SEQUENCE</scope>
</reference>
<evidence type="ECO:0000256" key="2">
    <source>
        <dbReference type="ARBA" id="ARBA00022730"/>
    </source>
</evidence>
<evidence type="ECO:0000256" key="3">
    <source>
        <dbReference type="ARBA" id="ARBA00022884"/>
    </source>
</evidence>
<dbReference type="InterPro" id="IPR020814">
    <property type="entry name" value="Ribosomal_S6_plastid/chlpt"/>
</dbReference>
<dbReference type="InterPro" id="IPR020815">
    <property type="entry name" value="Ribosomal_bS6_CS"/>
</dbReference>
<dbReference type="GO" id="GO:0005840">
    <property type="term" value="C:ribosome"/>
    <property type="evidence" value="ECO:0007669"/>
    <property type="project" value="UniProtKB-KW"/>
</dbReference>
<dbReference type="GO" id="GO:0005737">
    <property type="term" value="C:cytoplasm"/>
    <property type="evidence" value="ECO:0007669"/>
    <property type="project" value="UniProtKB-ARBA"/>
</dbReference>
<dbReference type="PANTHER" id="PTHR21011">
    <property type="entry name" value="MITOCHONDRIAL 28S RIBOSOMAL PROTEIN S6"/>
    <property type="match status" value="1"/>
</dbReference>
<sequence length="94" mass="10910">MHTYEVMYIVKPIEETAFEAIVKKFDDLLAANGATVEKTDRWGKKRLAYEIKDFVDGIYVLVTFQADGKTVKELDRVMKITDEILRHMIIKKGE</sequence>
<evidence type="ECO:0000256" key="1">
    <source>
        <dbReference type="ARBA" id="ARBA00009512"/>
    </source>
</evidence>
<dbReference type="SUPFAM" id="SSF54995">
    <property type="entry name" value="Ribosomal protein S6"/>
    <property type="match status" value="1"/>
</dbReference>
<name>A0A644UMI4_9ZZZZ</name>
<protein>
    <submittedName>
        <fullName evidence="6">30S ribosomal protein S6</fullName>
    </submittedName>
</protein>
<keyword evidence="2" id="KW-0699">rRNA-binding</keyword>
<keyword evidence="3" id="KW-0694">RNA-binding</keyword>
<dbReference type="InterPro" id="IPR035980">
    <property type="entry name" value="Ribosomal_bS6_sf"/>
</dbReference>
<dbReference type="Gene3D" id="3.30.70.60">
    <property type="match status" value="1"/>
</dbReference>
<dbReference type="AlphaFoldDB" id="A0A644UMI4"/>
<gene>
    <name evidence="6" type="primary">rpsF_10</name>
    <name evidence="6" type="ORF">SDC9_26164</name>
</gene>
<evidence type="ECO:0000256" key="5">
    <source>
        <dbReference type="ARBA" id="ARBA00023274"/>
    </source>
</evidence>
<dbReference type="GO" id="GO:0070181">
    <property type="term" value="F:small ribosomal subunit rRNA binding"/>
    <property type="evidence" value="ECO:0007669"/>
    <property type="project" value="TreeGrafter"/>
</dbReference>
<dbReference type="FunFam" id="3.30.70.60:FF:000002">
    <property type="entry name" value="30S ribosomal protein S6"/>
    <property type="match status" value="1"/>
</dbReference>
<dbReference type="GO" id="GO:0003735">
    <property type="term" value="F:structural constituent of ribosome"/>
    <property type="evidence" value="ECO:0007669"/>
    <property type="project" value="InterPro"/>
</dbReference>
<organism evidence="6">
    <name type="scientific">bioreactor metagenome</name>
    <dbReference type="NCBI Taxonomy" id="1076179"/>
    <lineage>
        <taxon>unclassified sequences</taxon>
        <taxon>metagenomes</taxon>
        <taxon>ecological metagenomes</taxon>
    </lineage>
</organism>
<dbReference type="PANTHER" id="PTHR21011:SF1">
    <property type="entry name" value="SMALL RIBOSOMAL SUBUNIT PROTEIN BS6M"/>
    <property type="match status" value="1"/>
</dbReference>
<comment type="similarity">
    <text evidence="1">Belongs to the bacterial ribosomal protein bS6 family.</text>
</comment>
<keyword evidence="4 6" id="KW-0689">Ribosomal protein</keyword>
<accession>A0A644UMI4</accession>
<dbReference type="InterPro" id="IPR014717">
    <property type="entry name" value="Transl_elong_EF1B/ribsomal_bS6"/>
</dbReference>
<dbReference type="GO" id="GO:1990904">
    <property type="term" value="C:ribonucleoprotein complex"/>
    <property type="evidence" value="ECO:0007669"/>
    <property type="project" value="UniProtKB-KW"/>
</dbReference>
<dbReference type="NCBIfam" id="TIGR00166">
    <property type="entry name" value="S6"/>
    <property type="match status" value="1"/>
</dbReference>
<dbReference type="InterPro" id="IPR000529">
    <property type="entry name" value="Ribosomal_bS6"/>
</dbReference>
<dbReference type="PROSITE" id="PS01048">
    <property type="entry name" value="RIBOSOMAL_S6"/>
    <property type="match status" value="1"/>
</dbReference>
<proteinExistence type="inferred from homology"/>